<evidence type="ECO:0000313" key="2">
    <source>
        <dbReference type="EMBL" id="KAI1711954.1"/>
    </source>
</evidence>
<sequence>MRYQTSIDSNTKSPDFVPNDLTNHTQIEAAKVVLATSDLASIPPCPPPKPQRNSLAPIRGAFAFTLTISHHYLPWVMPSNNNHTSAGVATLPAPAVLPPKRSLEPPSSNHCSGGQKSSNHFPATNRRHTIWFVGRQ</sequence>
<accession>A0AAD4MYX2</accession>
<organism evidence="2 3">
    <name type="scientific">Ditylenchus destructor</name>
    <dbReference type="NCBI Taxonomy" id="166010"/>
    <lineage>
        <taxon>Eukaryota</taxon>
        <taxon>Metazoa</taxon>
        <taxon>Ecdysozoa</taxon>
        <taxon>Nematoda</taxon>
        <taxon>Chromadorea</taxon>
        <taxon>Rhabditida</taxon>
        <taxon>Tylenchina</taxon>
        <taxon>Tylenchomorpha</taxon>
        <taxon>Sphaerularioidea</taxon>
        <taxon>Anguinidae</taxon>
        <taxon>Anguininae</taxon>
        <taxon>Ditylenchus</taxon>
    </lineage>
</organism>
<dbReference type="EMBL" id="JAKKPZ010000020">
    <property type="protein sequence ID" value="KAI1711954.1"/>
    <property type="molecule type" value="Genomic_DNA"/>
</dbReference>
<proteinExistence type="predicted"/>
<evidence type="ECO:0000313" key="3">
    <source>
        <dbReference type="Proteomes" id="UP001201812"/>
    </source>
</evidence>
<feature type="region of interest" description="Disordered" evidence="1">
    <location>
        <begin position="96"/>
        <end position="136"/>
    </location>
</feature>
<comment type="caution">
    <text evidence="2">The sequence shown here is derived from an EMBL/GenBank/DDBJ whole genome shotgun (WGS) entry which is preliminary data.</text>
</comment>
<name>A0AAD4MYX2_9BILA</name>
<evidence type="ECO:0000256" key="1">
    <source>
        <dbReference type="SAM" id="MobiDB-lite"/>
    </source>
</evidence>
<dbReference type="AlphaFoldDB" id="A0AAD4MYX2"/>
<keyword evidence="3" id="KW-1185">Reference proteome</keyword>
<protein>
    <submittedName>
        <fullName evidence="2">Uncharacterized protein</fullName>
    </submittedName>
</protein>
<feature type="compositionally biased region" description="Polar residues" evidence="1">
    <location>
        <begin position="105"/>
        <end position="122"/>
    </location>
</feature>
<reference evidence="2" key="1">
    <citation type="submission" date="2022-01" db="EMBL/GenBank/DDBJ databases">
        <title>Genome Sequence Resource for Two Populations of Ditylenchus destructor, the Migratory Endoparasitic Phytonematode.</title>
        <authorList>
            <person name="Zhang H."/>
            <person name="Lin R."/>
            <person name="Xie B."/>
        </authorList>
    </citation>
    <scope>NUCLEOTIDE SEQUENCE</scope>
    <source>
        <strain evidence="2">BazhouSP</strain>
    </source>
</reference>
<dbReference type="Proteomes" id="UP001201812">
    <property type="component" value="Unassembled WGS sequence"/>
</dbReference>
<gene>
    <name evidence="2" type="ORF">DdX_09915</name>
</gene>